<dbReference type="AlphaFoldDB" id="A0A9P1BXS3"/>
<sequence length="421" mass="45970">LGFDSGMAAAKQKPQTTAAAASCLEHISRAMRRSREGRTSTEECDEKMRRKQEHRREINSQAQVCDIDNIMSADTIGTARDNASKQHEMWSTQAEGTCFVKELDMPEQILMQLGKTPPAVLGAGDLSRQGESCAIPPIKTRSLVSEDEEESLKAKEVNSKVAEFHSDDTSAGFEDYVDFTMEVISLISFVDTCYTWTRTECNCNLSALLTAQNPKKLSKAKVFGIKWSFSMMLFVRADARAKTSANHVIDRILKTEAFRSLALQIHPDKSTDPRAPEVRQVPVVPDNGGWVSVVRKKALALKDVLEVDACGHFDEDGLDVPPFVYGGGLFPKEPPVEEIFAAEDETIACAAVQEDGANAGSAFGPAVMDGSFQASCAFQNLEALPRLPLSIDQVQNLGQGFSPKVCVVAMLVDVGWELAES</sequence>
<dbReference type="EMBL" id="CAMXCT030000635">
    <property type="protein sequence ID" value="CAL4768756.1"/>
    <property type="molecule type" value="Genomic_DNA"/>
</dbReference>
<feature type="non-terminal residue" evidence="2">
    <location>
        <position position="1"/>
    </location>
</feature>
<feature type="region of interest" description="Disordered" evidence="1">
    <location>
        <begin position="29"/>
        <end position="59"/>
    </location>
</feature>
<dbReference type="Proteomes" id="UP001152797">
    <property type="component" value="Unassembled WGS sequence"/>
</dbReference>
<reference evidence="2" key="1">
    <citation type="submission" date="2022-10" db="EMBL/GenBank/DDBJ databases">
        <authorList>
            <person name="Chen Y."/>
            <person name="Dougan E. K."/>
            <person name="Chan C."/>
            <person name="Rhodes N."/>
            <person name="Thang M."/>
        </authorList>
    </citation>
    <scope>NUCLEOTIDE SEQUENCE</scope>
</reference>
<keyword evidence="4" id="KW-1185">Reference proteome</keyword>
<feature type="non-terminal residue" evidence="2">
    <location>
        <position position="421"/>
    </location>
</feature>
<dbReference type="EMBL" id="CAMXCT020000635">
    <property type="protein sequence ID" value="CAL1134819.1"/>
    <property type="molecule type" value="Genomic_DNA"/>
</dbReference>
<organism evidence="2">
    <name type="scientific">Cladocopium goreaui</name>
    <dbReference type="NCBI Taxonomy" id="2562237"/>
    <lineage>
        <taxon>Eukaryota</taxon>
        <taxon>Sar</taxon>
        <taxon>Alveolata</taxon>
        <taxon>Dinophyceae</taxon>
        <taxon>Suessiales</taxon>
        <taxon>Symbiodiniaceae</taxon>
        <taxon>Cladocopium</taxon>
    </lineage>
</organism>
<accession>A0A9P1BXS3</accession>
<feature type="region of interest" description="Disordered" evidence="1">
    <location>
        <begin position="1"/>
        <end position="20"/>
    </location>
</feature>
<feature type="compositionally biased region" description="Low complexity" evidence="1">
    <location>
        <begin position="8"/>
        <end position="20"/>
    </location>
</feature>
<dbReference type="EMBL" id="CAMXCT010000635">
    <property type="protein sequence ID" value="CAI3981444.1"/>
    <property type="molecule type" value="Genomic_DNA"/>
</dbReference>
<comment type="caution">
    <text evidence="2">The sequence shown here is derived from an EMBL/GenBank/DDBJ whole genome shotgun (WGS) entry which is preliminary data.</text>
</comment>
<proteinExistence type="predicted"/>
<name>A0A9P1BXS3_9DINO</name>
<evidence type="ECO:0000313" key="2">
    <source>
        <dbReference type="EMBL" id="CAI3981444.1"/>
    </source>
</evidence>
<reference evidence="3 4" key="2">
    <citation type="submission" date="2024-05" db="EMBL/GenBank/DDBJ databases">
        <authorList>
            <person name="Chen Y."/>
            <person name="Shah S."/>
            <person name="Dougan E. K."/>
            <person name="Thang M."/>
            <person name="Chan C."/>
        </authorList>
    </citation>
    <scope>NUCLEOTIDE SEQUENCE [LARGE SCALE GENOMIC DNA]</scope>
</reference>
<gene>
    <name evidence="2" type="ORF">C1SCF055_LOCUS9227</name>
</gene>
<evidence type="ECO:0000256" key="1">
    <source>
        <dbReference type="SAM" id="MobiDB-lite"/>
    </source>
</evidence>
<protein>
    <submittedName>
        <fullName evidence="2">Uncharacterized protein</fullName>
    </submittedName>
</protein>
<evidence type="ECO:0000313" key="3">
    <source>
        <dbReference type="EMBL" id="CAL4768756.1"/>
    </source>
</evidence>
<evidence type="ECO:0000313" key="4">
    <source>
        <dbReference type="Proteomes" id="UP001152797"/>
    </source>
</evidence>